<dbReference type="NCBIfam" id="NF008712">
    <property type="entry name" value="PRK11715.1-1"/>
    <property type="match status" value="1"/>
</dbReference>
<dbReference type="PANTHER" id="PTHR30092">
    <property type="entry name" value="INNER MEMBRANE PROTEIN CRED"/>
    <property type="match status" value="1"/>
</dbReference>
<protein>
    <submittedName>
        <fullName evidence="2">Membrane protein</fullName>
    </submittedName>
</protein>
<reference evidence="3" key="1">
    <citation type="submission" date="2014-11" db="EMBL/GenBank/DDBJ databases">
        <title>Genome sequencing of Roseivirga sp. D-25.</title>
        <authorList>
            <person name="Selvaratnam C."/>
            <person name="Thevarajoo S."/>
            <person name="Goh K.M."/>
            <person name="Eee R."/>
            <person name="Chan K.-G."/>
            <person name="Chong C.S."/>
        </authorList>
    </citation>
    <scope>NUCLEOTIDE SEQUENCE [LARGE SCALE GENOMIC DNA]</scope>
    <source>
        <strain evidence="3">D-25</strain>
    </source>
</reference>
<evidence type="ECO:0000313" key="2">
    <source>
        <dbReference type="EMBL" id="KOF04620.1"/>
    </source>
</evidence>
<organism evidence="2 3">
    <name type="scientific">Roseivirga seohaensis subsp. aquiponti</name>
    <dbReference type="NCBI Taxonomy" id="1566026"/>
    <lineage>
        <taxon>Bacteria</taxon>
        <taxon>Pseudomonadati</taxon>
        <taxon>Bacteroidota</taxon>
        <taxon>Cytophagia</taxon>
        <taxon>Cytophagales</taxon>
        <taxon>Roseivirgaceae</taxon>
        <taxon>Roseivirga</taxon>
    </lineage>
</organism>
<dbReference type="PATRIC" id="fig|1566026.4.peg.161"/>
<accession>A0A0L8AQW0</accession>
<dbReference type="Proteomes" id="UP000036908">
    <property type="component" value="Unassembled WGS sequence"/>
</dbReference>
<evidence type="ECO:0000313" key="3">
    <source>
        <dbReference type="Proteomes" id="UP000036908"/>
    </source>
</evidence>
<feature type="transmembrane region" description="Helical" evidence="1">
    <location>
        <begin position="411"/>
        <end position="430"/>
    </location>
</feature>
<sequence>MEEKQESIFEKINNNIKTSVSIKLLSIGFLIAVLLIPNSMIKSLISERKINQIEAVEEVSEKWGAPVEITGPILTIPFNRTHKGVDGPYTTKHYAHFLPSKLDVKGKLNPEKRKRGIYEVIVYNSELSVEGQFEALDFSSFQVEEESILWSEAFVSIGIPDMAGIQSDIQIQFGENTYRAGSGIPVQDLLSSGVNSKVAIDSESKSIPFSFDLNINGTESLSFNPIGKTTNISLASTWPHPSFGGQFLPDSYNITDNGFTAEWSVFDLNRNYPQQWEGKAHQINNSSFGVDLYQPVDNYQRNTRSAKYAILILFLTFITFFFVEILNKKRIHPIQYILVGLALTVFYTLLLSLSEQVGFNKAYLIASAIIVGMVSLYAKSILQSSKLAMVMFGFFTLIYSFIFVILQLEDFALLVGSFGLVVVLGFCMYLSRKVDWYNIKSKEIISHAS</sequence>
<dbReference type="AlphaFoldDB" id="A0A0L8AQW0"/>
<feature type="transmembrane region" description="Helical" evidence="1">
    <location>
        <begin position="20"/>
        <end position="41"/>
    </location>
</feature>
<keyword evidence="3" id="KW-1185">Reference proteome</keyword>
<dbReference type="EMBL" id="JSVA01000001">
    <property type="protein sequence ID" value="KOF04620.1"/>
    <property type="molecule type" value="Genomic_DNA"/>
</dbReference>
<keyword evidence="1" id="KW-1133">Transmembrane helix</keyword>
<dbReference type="RefSeq" id="WP_053221775.1">
    <property type="nucleotide sequence ID" value="NZ_JSVA01000001.1"/>
</dbReference>
<dbReference type="Pfam" id="PF06123">
    <property type="entry name" value="CreD"/>
    <property type="match status" value="1"/>
</dbReference>
<keyword evidence="1" id="KW-0472">Membrane</keyword>
<gene>
    <name evidence="2" type="ORF">OB69_00755</name>
</gene>
<dbReference type="GO" id="GO:0005886">
    <property type="term" value="C:plasma membrane"/>
    <property type="evidence" value="ECO:0007669"/>
    <property type="project" value="TreeGrafter"/>
</dbReference>
<comment type="caution">
    <text evidence="2">The sequence shown here is derived from an EMBL/GenBank/DDBJ whole genome shotgun (WGS) entry which is preliminary data.</text>
</comment>
<feature type="transmembrane region" description="Helical" evidence="1">
    <location>
        <begin position="387"/>
        <end position="405"/>
    </location>
</feature>
<name>A0A0L8AQW0_9BACT</name>
<dbReference type="PANTHER" id="PTHR30092:SF0">
    <property type="entry name" value="INNER MEMBRANE PROTEIN CRED"/>
    <property type="match status" value="1"/>
</dbReference>
<feature type="transmembrane region" description="Helical" evidence="1">
    <location>
        <begin position="334"/>
        <end position="353"/>
    </location>
</feature>
<dbReference type="OrthoDB" id="9791851at2"/>
<proteinExistence type="predicted"/>
<feature type="transmembrane region" description="Helical" evidence="1">
    <location>
        <begin position="359"/>
        <end position="378"/>
    </location>
</feature>
<dbReference type="PIRSF" id="PIRSF004548">
    <property type="entry name" value="CreD"/>
    <property type="match status" value="1"/>
</dbReference>
<keyword evidence="1" id="KW-0812">Transmembrane</keyword>
<evidence type="ECO:0000256" key="1">
    <source>
        <dbReference type="SAM" id="Phobius"/>
    </source>
</evidence>
<dbReference type="InterPro" id="IPR010364">
    <property type="entry name" value="Uncharacterised_IM_CreD"/>
</dbReference>
<feature type="transmembrane region" description="Helical" evidence="1">
    <location>
        <begin position="308"/>
        <end position="327"/>
    </location>
</feature>